<dbReference type="InterPro" id="IPR022642">
    <property type="entry name" value="CheR_C"/>
</dbReference>
<dbReference type="GO" id="GO:0008983">
    <property type="term" value="F:protein-glutamate O-methyltransferase activity"/>
    <property type="evidence" value="ECO:0007669"/>
    <property type="project" value="UniProtKB-EC"/>
</dbReference>
<dbReference type="EC" id="2.1.1.80" evidence="2"/>
<dbReference type="Pfam" id="PF01739">
    <property type="entry name" value="CheR"/>
    <property type="match status" value="1"/>
</dbReference>
<dbReference type="InterPro" id="IPR029063">
    <property type="entry name" value="SAM-dependent_MTases_sf"/>
</dbReference>
<dbReference type="Gene3D" id="3.40.50.150">
    <property type="entry name" value="Vaccinia Virus protein VP39"/>
    <property type="match status" value="1"/>
</dbReference>
<keyword evidence="3 7" id="KW-0489">Methyltransferase</keyword>
<keyword evidence="8" id="KW-1185">Reference proteome</keyword>
<evidence type="ECO:0000256" key="4">
    <source>
        <dbReference type="ARBA" id="ARBA00022679"/>
    </source>
</evidence>
<keyword evidence="5" id="KW-0949">S-adenosyl-L-methionine</keyword>
<dbReference type="SMART" id="SM00138">
    <property type="entry name" value="MeTrc"/>
    <property type="match status" value="1"/>
</dbReference>
<evidence type="ECO:0000259" key="6">
    <source>
        <dbReference type="PROSITE" id="PS50123"/>
    </source>
</evidence>
<dbReference type="RefSeq" id="WP_334478447.1">
    <property type="nucleotide sequence ID" value="NZ_JAZHRV010000001.1"/>
</dbReference>
<dbReference type="Proteomes" id="UP001364224">
    <property type="component" value="Unassembled WGS sequence"/>
</dbReference>
<evidence type="ECO:0000256" key="2">
    <source>
        <dbReference type="ARBA" id="ARBA00012534"/>
    </source>
</evidence>
<dbReference type="Gene3D" id="1.10.155.10">
    <property type="entry name" value="Chemotaxis receptor methyltransferase CheR, N-terminal domain"/>
    <property type="match status" value="1"/>
</dbReference>
<dbReference type="InterPro" id="IPR036804">
    <property type="entry name" value="CheR_N_sf"/>
</dbReference>
<comment type="caution">
    <text evidence="7">The sequence shown here is derived from an EMBL/GenBank/DDBJ whole genome shotgun (WGS) entry which is preliminary data.</text>
</comment>
<dbReference type="SUPFAM" id="SSF47757">
    <property type="entry name" value="Chemotaxis receptor methyltransferase CheR, N-terminal domain"/>
    <property type="match status" value="1"/>
</dbReference>
<dbReference type="InterPro" id="IPR050903">
    <property type="entry name" value="Bact_Chemotaxis_MeTrfase"/>
</dbReference>
<protein>
    <recommendedName>
        <fullName evidence="2">protein-glutamate O-methyltransferase</fullName>
        <ecNumber evidence="2">2.1.1.80</ecNumber>
    </recommendedName>
</protein>
<reference evidence="7 8" key="1">
    <citation type="submission" date="2024-02" db="EMBL/GenBank/DDBJ databases">
        <title>Adaptive strategies in a cosmopolitan and abundant soil bacterium.</title>
        <authorList>
            <person name="Carini P."/>
        </authorList>
    </citation>
    <scope>NUCLEOTIDE SEQUENCE [LARGE SCALE GENOMIC DNA]</scope>
    <source>
        <strain evidence="7 8">AZCC 1608</strain>
    </source>
</reference>
<gene>
    <name evidence="7" type="ORF">V1286_001403</name>
</gene>
<accession>A0ABU8B5S5</accession>
<feature type="domain" description="CheR-type methyltransferase" evidence="6">
    <location>
        <begin position="31"/>
        <end position="268"/>
    </location>
</feature>
<evidence type="ECO:0000313" key="7">
    <source>
        <dbReference type="EMBL" id="MEH2553874.1"/>
    </source>
</evidence>
<dbReference type="GO" id="GO:0032259">
    <property type="term" value="P:methylation"/>
    <property type="evidence" value="ECO:0007669"/>
    <property type="project" value="UniProtKB-KW"/>
</dbReference>
<evidence type="ECO:0000313" key="8">
    <source>
        <dbReference type="Proteomes" id="UP001364224"/>
    </source>
</evidence>
<dbReference type="PRINTS" id="PR00996">
    <property type="entry name" value="CHERMTFRASE"/>
</dbReference>
<evidence type="ECO:0000256" key="5">
    <source>
        <dbReference type="ARBA" id="ARBA00022691"/>
    </source>
</evidence>
<dbReference type="PANTHER" id="PTHR24422:SF19">
    <property type="entry name" value="CHEMOTAXIS PROTEIN METHYLTRANSFERASE"/>
    <property type="match status" value="1"/>
</dbReference>
<organism evidence="7 8">
    <name type="scientific">Bradyrhizobium algeriense</name>
    <dbReference type="NCBI Taxonomy" id="634784"/>
    <lineage>
        <taxon>Bacteria</taxon>
        <taxon>Pseudomonadati</taxon>
        <taxon>Pseudomonadota</taxon>
        <taxon>Alphaproteobacteria</taxon>
        <taxon>Hyphomicrobiales</taxon>
        <taxon>Nitrobacteraceae</taxon>
        <taxon>Bradyrhizobium</taxon>
    </lineage>
</organism>
<proteinExistence type="predicted"/>
<comment type="catalytic activity">
    <reaction evidence="1">
        <text>L-glutamyl-[protein] + S-adenosyl-L-methionine = [protein]-L-glutamate 5-O-methyl ester + S-adenosyl-L-homocysteine</text>
        <dbReference type="Rhea" id="RHEA:24452"/>
        <dbReference type="Rhea" id="RHEA-COMP:10208"/>
        <dbReference type="Rhea" id="RHEA-COMP:10311"/>
        <dbReference type="ChEBI" id="CHEBI:29973"/>
        <dbReference type="ChEBI" id="CHEBI:57856"/>
        <dbReference type="ChEBI" id="CHEBI:59789"/>
        <dbReference type="ChEBI" id="CHEBI:82795"/>
        <dbReference type="EC" id="2.1.1.80"/>
    </reaction>
</comment>
<name>A0ABU8B5S5_9BRAD</name>
<evidence type="ECO:0000256" key="3">
    <source>
        <dbReference type="ARBA" id="ARBA00022603"/>
    </source>
</evidence>
<dbReference type="EMBL" id="JAZHRV010000001">
    <property type="protein sequence ID" value="MEH2553874.1"/>
    <property type="molecule type" value="Genomic_DNA"/>
</dbReference>
<dbReference type="SUPFAM" id="SSF53335">
    <property type="entry name" value="S-adenosyl-L-methionine-dependent methyltransferases"/>
    <property type="match status" value="1"/>
</dbReference>
<dbReference type="PROSITE" id="PS50123">
    <property type="entry name" value="CHER"/>
    <property type="match status" value="1"/>
</dbReference>
<dbReference type="PANTHER" id="PTHR24422">
    <property type="entry name" value="CHEMOTAXIS PROTEIN METHYLTRANSFERASE"/>
    <property type="match status" value="1"/>
</dbReference>
<dbReference type="InterPro" id="IPR000780">
    <property type="entry name" value="CheR_MeTrfase"/>
</dbReference>
<sequence length="295" mass="34487">MDDRDCTGFLQWALAQRDFRWPGFRKVRRQVCKRLNRRIRELGLADFAAYRRRLEADPAEWMAFDNCCVVTISRFYRDRSVYETLRERVLPEIAARAVREGRMVRIWSAGCASGEEPYTLKVIWGYDVACEFPDASVSIVATDIDETVLARARRGCFEPTSLGEFPPRLIEQAFDRVGLLYCIKPKHREGIEFLPQDLRRRGPAWMFDLVLCRNIAFTYFAEPLQRHVLRRIMDRLAPHGYLVIGTHERLPSVKQMLRPLCGAPQIFERTEVAERSVSYQSYDRLPQLGAHRRID</sequence>
<evidence type="ECO:0000256" key="1">
    <source>
        <dbReference type="ARBA" id="ARBA00001541"/>
    </source>
</evidence>
<keyword evidence="4 7" id="KW-0808">Transferase</keyword>